<dbReference type="Gene3D" id="3.40.50.2300">
    <property type="match status" value="2"/>
</dbReference>
<gene>
    <name evidence="5" type="ORF">WCN91_05365</name>
</gene>
<dbReference type="GO" id="GO:0003677">
    <property type="term" value="F:DNA binding"/>
    <property type="evidence" value="ECO:0007669"/>
    <property type="project" value="UniProtKB-KW"/>
</dbReference>
<protein>
    <submittedName>
        <fullName evidence="5">LacI family DNA-binding transcriptional regulator</fullName>
    </submittedName>
</protein>
<dbReference type="PROSITE" id="PS00356">
    <property type="entry name" value="HTH_LACI_1"/>
    <property type="match status" value="1"/>
</dbReference>
<reference evidence="5 6" key="1">
    <citation type="submission" date="2024-03" db="EMBL/GenBank/DDBJ databases">
        <title>Pseudoalteromonas qingdaonensis sp. nov., isolated from the intestines of marine benthic organisms.</title>
        <authorList>
            <person name="Lin X."/>
            <person name="Fang S."/>
            <person name="Hu X."/>
        </authorList>
    </citation>
    <scope>NUCLEOTIDE SEQUENCE [LARGE SCALE GENOMIC DNA]</scope>
    <source>
        <strain evidence="5 6">YIC-827</strain>
    </source>
</reference>
<dbReference type="InterPro" id="IPR010982">
    <property type="entry name" value="Lambda_DNA-bd_dom_sf"/>
</dbReference>
<dbReference type="SMART" id="SM00354">
    <property type="entry name" value="HTH_LACI"/>
    <property type="match status" value="1"/>
</dbReference>
<name>A0ABU9MV52_9GAMM</name>
<accession>A0ABU9MV52</accession>
<keyword evidence="1" id="KW-0805">Transcription regulation</keyword>
<dbReference type="InterPro" id="IPR001761">
    <property type="entry name" value="Peripla_BP/Lac1_sug-bd_dom"/>
</dbReference>
<keyword evidence="3" id="KW-0804">Transcription</keyword>
<dbReference type="InterPro" id="IPR000843">
    <property type="entry name" value="HTH_LacI"/>
</dbReference>
<dbReference type="Gene3D" id="1.10.260.40">
    <property type="entry name" value="lambda repressor-like DNA-binding domains"/>
    <property type="match status" value="1"/>
</dbReference>
<comment type="caution">
    <text evidence="5">The sequence shown here is derived from an EMBL/GenBank/DDBJ whole genome shotgun (WGS) entry which is preliminary data.</text>
</comment>
<dbReference type="PROSITE" id="PS50932">
    <property type="entry name" value="HTH_LACI_2"/>
    <property type="match status" value="1"/>
</dbReference>
<organism evidence="5 6">
    <name type="scientific">Pseudoalteromonas qingdaonensis</name>
    <dbReference type="NCBI Taxonomy" id="3131913"/>
    <lineage>
        <taxon>Bacteria</taxon>
        <taxon>Pseudomonadati</taxon>
        <taxon>Pseudomonadota</taxon>
        <taxon>Gammaproteobacteria</taxon>
        <taxon>Alteromonadales</taxon>
        <taxon>Pseudoalteromonadaceae</taxon>
        <taxon>Pseudoalteromonas</taxon>
    </lineage>
</organism>
<evidence type="ECO:0000256" key="2">
    <source>
        <dbReference type="ARBA" id="ARBA00023125"/>
    </source>
</evidence>
<proteinExistence type="predicted"/>
<evidence type="ECO:0000313" key="5">
    <source>
        <dbReference type="EMBL" id="MEM0514858.1"/>
    </source>
</evidence>
<evidence type="ECO:0000313" key="6">
    <source>
        <dbReference type="Proteomes" id="UP001447008"/>
    </source>
</evidence>
<dbReference type="RefSeq" id="WP_342677012.1">
    <property type="nucleotide sequence ID" value="NZ_JBCGCU010000004.1"/>
</dbReference>
<dbReference type="SUPFAM" id="SSF53822">
    <property type="entry name" value="Periplasmic binding protein-like I"/>
    <property type="match status" value="1"/>
</dbReference>
<dbReference type="PANTHER" id="PTHR30146">
    <property type="entry name" value="LACI-RELATED TRANSCRIPTIONAL REPRESSOR"/>
    <property type="match status" value="1"/>
</dbReference>
<dbReference type="PANTHER" id="PTHR30146:SF109">
    <property type="entry name" value="HTH-TYPE TRANSCRIPTIONAL REGULATOR GALS"/>
    <property type="match status" value="1"/>
</dbReference>
<evidence type="ECO:0000259" key="4">
    <source>
        <dbReference type="PROSITE" id="PS50932"/>
    </source>
</evidence>
<dbReference type="Pfam" id="PF00532">
    <property type="entry name" value="Peripla_BP_1"/>
    <property type="match status" value="1"/>
</dbReference>
<sequence>MTSTAPHPKVTIIDVAHQAGVSKSTVSLVLTQPDKVSDKTKEKVRQAMAELGYVYNRDAAALRSKRSGLVAIMLPTLDNPKFTELATALQQGVLELGFVPMLLCSNDELKTQQQLMERLRESNVTAVILCPATGTVVTWQNALSESGMLIINVLREVPFSEAPCVLADTQRGAFLATQALIAEGCKSLTLLGAPSISDYSQLVEGFEQALHLHQAPLTRQLIACDGTRQAGQQALSNPALADALDDALCAEQASPLGILCAGDPIAYGVLDSLPSLGFIANNSAGNKVKLVGVGDLPDSAILPCPLSSVAYRSSDLAEHSLSILTALLNGQSVPRRTLIDVTLIKRASCL</sequence>
<keyword evidence="6" id="KW-1185">Reference proteome</keyword>
<feature type="domain" description="HTH lacI-type" evidence="4">
    <location>
        <begin position="10"/>
        <end position="64"/>
    </location>
</feature>
<dbReference type="Proteomes" id="UP001447008">
    <property type="component" value="Unassembled WGS sequence"/>
</dbReference>
<dbReference type="Pfam" id="PF00356">
    <property type="entry name" value="LacI"/>
    <property type="match status" value="1"/>
</dbReference>
<evidence type="ECO:0000256" key="3">
    <source>
        <dbReference type="ARBA" id="ARBA00023163"/>
    </source>
</evidence>
<evidence type="ECO:0000256" key="1">
    <source>
        <dbReference type="ARBA" id="ARBA00023015"/>
    </source>
</evidence>
<dbReference type="EMBL" id="JBCGCU010000004">
    <property type="protein sequence ID" value="MEM0514858.1"/>
    <property type="molecule type" value="Genomic_DNA"/>
</dbReference>
<dbReference type="SUPFAM" id="SSF47413">
    <property type="entry name" value="lambda repressor-like DNA-binding domains"/>
    <property type="match status" value="1"/>
</dbReference>
<keyword evidence="2 5" id="KW-0238">DNA-binding</keyword>
<dbReference type="CDD" id="cd01392">
    <property type="entry name" value="HTH_LacI"/>
    <property type="match status" value="1"/>
</dbReference>
<dbReference type="InterPro" id="IPR028082">
    <property type="entry name" value="Peripla_BP_I"/>
</dbReference>